<reference evidence="13" key="1">
    <citation type="journal article" date="2021" name="Sci. Adv.">
        <title>The American lobster genome reveals insights on longevity, neural, and immune adaptations.</title>
        <authorList>
            <person name="Polinski J.M."/>
            <person name="Zimin A.V."/>
            <person name="Clark K.F."/>
            <person name="Kohn A.B."/>
            <person name="Sadowski N."/>
            <person name="Timp W."/>
            <person name="Ptitsyn A."/>
            <person name="Khanna P."/>
            <person name="Romanova D.Y."/>
            <person name="Williams P."/>
            <person name="Greenwood S.J."/>
            <person name="Moroz L.L."/>
            <person name="Walt D.R."/>
            <person name="Bodnar A.G."/>
        </authorList>
    </citation>
    <scope>NUCLEOTIDE SEQUENCE</scope>
    <source>
        <strain evidence="13">GMGI-L3</strain>
    </source>
</reference>
<comment type="subcellular location">
    <subcellularLocation>
        <location evidence="1">Membrane</location>
        <topology evidence="1">Multi-pass membrane protein</topology>
    </subcellularLocation>
</comment>
<gene>
    <name evidence="13" type="primary">Sdr16c5-L2</name>
    <name evidence="13" type="ORF">Hamer_G014424</name>
</gene>
<dbReference type="PRINTS" id="PR00080">
    <property type="entry name" value="SDRFAMILY"/>
</dbReference>
<evidence type="ECO:0000256" key="8">
    <source>
        <dbReference type="ARBA" id="ARBA00023136"/>
    </source>
</evidence>
<evidence type="ECO:0000256" key="11">
    <source>
        <dbReference type="ARBA" id="ARBA00082544"/>
    </source>
</evidence>
<accession>A0A8J5JTC5</accession>
<comment type="function">
    <text evidence="9">Catalyzes the reduction of all-trans-retinal to all-trans-retinol in the presence of NADPH.</text>
</comment>
<name>A0A8J5JTC5_HOMAM</name>
<dbReference type="PRINTS" id="PR00081">
    <property type="entry name" value="GDHRDH"/>
</dbReference>
<evidence type="ECO:0000256" key="3">
    <source>
        <dbReference type="ARBA" id="ARBA00022692"/>
    </source>
</evidence>
<dbReference type="GO" id="GO:0052650">
    <property type="term" value="F:all-trans-retinol dehydrogenase (NADP+) activity"/>
    <property type="evidence" value="ECO:0007669"/>
    <property type="project" value="UniProtKB-ARBA"/>
</dbReference>
<keyword evidence="7" id="KW-0443">Lipid metabolism</keyword>
<keyword evidence="3 12" id="KW-0812">Transmembrane</keyword>
<dbReference type="PANTHER" id="PTHR24322:SF748">
    <property type="entry name" value="FI23927P1-RELATED"/>
    <property type="match status" value="1"/>
</dbReference>
<organism evidence="13 14">
    <name type="scientific">Homarus americanus</name>
    <name type="common">American lobster</name>
    <dbReference type="NCBI Taxonomy" id="6706"/>
    <lineage>
        <taxon>Eukaryota</taxon>
        <taxon>Metazoa</taxon>
        <taxon>Ecdysozoa</taxon>
        <taxon>Arthropoda</taxon>
        <taxon>Crustacea</taxon>
        <taxon>Multicrustacea</taxon>
        <taxon>Malacostraca</taxon>
        <taxon>Eumalacostraca</taxon>
        <taxon>Eucarida</taxon>
        <taxon>Decapoda</taxon>
        <taxon>Pleocyemata</taxon>
        <taxon>Astacidea</taxon>
        <taxon>Nephropoidea</taxon>
        <taxon>Nephropidae</taxon>
        <taxon>Homarus</taxon>
    </lineage>
</organism>
<evidence type="ECO:0000256" key="10">
    <source>
        <dbReference type="ARBA" id="ARBA00068717"/>
    </source>
</evidence>
<feature type="transmembrane region" description="Helical" evidence="12">
    <location>
        <begin position="269"/>
        <end position="296"/>
    </location>
</feature>
<sequence>MPRHGTATSSPEGQAMDLTGKEIAMLVLRLLFGLLYSVYCMVETLVLTLIPRSYRRKDIKGNVILVTGGGSGIGRLMCIKLAARGAIVVTWDVSEEGNLETVRQVVAAGGQCRAYTVDLCNRHAIYAAATKLKQEVGKVSVPHLNYGLVDILVNNAGIVTGKKLLDSPDESIIRTFEVNALSHFWTTKAFLRDMMALNKGHIVTIASMAGKLPCNGLVDYCSSKFAAVGFDESLRLEFKAEDDAHEELLQVKKQEFDRSKAMDLTGKEIAILVLRLLFGLVYSVYCMVETLVLTLIPRSYRRKDIRGNVTLVTGGGSGIGRLMCIKLAARGAIVVTWDVNEEGNLETVRQVVAAGGQCRAYTVDLCNRHAIYAAATKLKQEVGKVSVPHLNYGLVDILVNNAGIVTGKKLLDSPDESIIKTFEVNILSHFWTTKAFLADMMARNKGHIVTIASMAGKIPCNRLVDYCSSKFAAVGFDESLRLELQVEGKTGIKTTVVCPVFISTGMFEGMTSKIFPVLKPEYVADETVDGILLNTPIVYLPLSAKINVFLGLLLPQKVLYYLSEAVGLTHMMDTFVGRKKTK</sequence>
<dbReference type="PANTHER" id="PTHR24322">
    <property type="entry name" value="PKSB"/>
    <property type="match status" value="1"/>
</dbReference>
<dbReference type="InterPro" id="IPR002347">
    <property type="entry name" value="SDR_fam"/>
</dbReference>
<dbReference type="Pfam" id="PF00106">
    <property type="entry name" value="adh_short"/>
    <property type="match status" value="2"/>
</dbReference>
<keyword evidence="4" id="KW-0521">NADP</keyword>
<proteinExistence type="inferred from homology"/>
<evidence type="ECO:0000256" key="2">
    <source>
        <dbReference type="ARBA" id="ARBA00006484"/>
    </source>
</evidence>
<dbReference type="FunFam" id="3.40.50.720:FF:000131">
    <property type="entry name" value="Short-chain dehydrogenase/reductase 3"/>
    <property type="match status" value="1"/>
</dbReference>
<keyword evidence="5 12" id="KW-1133">Transmembrane helix</keyword>
<evidence type="ECO:0000256" key="12">
    <source>
        <dbReference type="SAM" id="Phobius"/>
    </source>
</evidence>
<evidence type="ECO:0000256" key="1">
    <source>
        <dbReference type="ARBA" id="ARBA00004141"/>
    </source>
</evidence>
<evidence type="ECO:0000256" key="9">
    <source>
        <dbReference type="ARBA" id="ARBA00059620"/>
    </source>
</evidence>
<dbReference type="GO" id="GO:0016020">
    <property type="term" value="C:membrane"/>
    <property type="evidence" value="ECO:0007669"/>
    <property type="project" value="UniProtKB-SubCell"/>
</dbReference>
<evidence type="ECO:0000313" key="13">
    <source>
        <dbReference type="EMBL" id="KAG7163967.1"/>
    </source>
</evidence>
<keyword evidence="8 12" id="KW-0472">Membrane</keyword>
<dbReference type="InterPro" id="IPR036291">
    <property type="entry name" value="NAD(P)-bd_dom_sf"/>
</dbReference>
<dbReference type="CDD" id="cd05339">
    <property type="entry name" value="17beta-HSDXI-like_SDR_c"/>
    <property type="match status" value="2"/>
</dbReference>
<dbReference type="EMBL" id="JAHLQT010026055">
    <property type="protein sequence ID" value="KAG7163967.1"/>
    <property type="molecule type" value="Genomic_DNA"/>
</dbReference>
<evidence type="ECO:0000256" key="6">
    <source>
        <dbReference type="ARBA" id="ARBA00023002"/>
    </source>
</evidence>
<evidence type="ECO:0000256" key="7">
    <source>
        <dbReference type="ARBA" id="ARBA00023098"/>
    </source>
</evidence>
<protein>
    <recommendedName>
        <fullName evidence="10">Short-chain dehydrogenase/reductase 3</fullName>
    </recommendedName>
    <alternativeName>
        <fullName evidence="11">Retinal short-chain dehydrogenase/reductase 1</fullName>
    </alternativeName>
</protein>
<dbReference type="Proteomes" id="UP000747542">
    <property type="component" value="Unassembled WGS sequence"/>
</dbReference>
<dbReference type="Gene3D" id="3.40.50.720">
    <property type="entry name" value="NAD(P)-binding Rossmann-like Domain"/>
    <property type="match status" value="2"/>
</dbReference>
<dbReference type="GO" id="GO:0005811">
    <property type="term" value="C:lipid droplet"/>
    <property type="evidence" value="ECO:0007669"/>
    <property type="project" value="TreeGrafter"/>
</dbReference>
<evidence type="ECO:0000313" key="14">
    <source>
        <dbReference type="Proteomes" id="UP000747542"/>
    </source>
</evidence>
<dbReference type="SUPFAM" id="SSF51735">
    <property type="entry name" value="NAD(P)-binding Rossmann-fold domains"/>
    <property type="match status" value="2"/>
</dbReference>
<keyword evidence="6" id="KW-0560">Oxidoreductase</keyword>
<evidence type="ECO:0000256" key="5">
    <source>
        <dbReference type="ARBA" id="ARBA00022989"/>
    </source>
</evidence>
<comment type="similarity">
    <text evidence="2">Belongs to the short-chain dehydrogenases/reductases (SDR) family.</text>
</comment>
<keyword evidence="14" id="KW-1185">Reference proteome</keyword>
<evidence type="ECO:0000256" key="4">
    <source>
        <dbReference type="ARBA" id="ARBA00022857"/>
    </source>
</evidence>
<dbReference type="AlphaFoldDB" id="A0A8J5JTC5"/>
<comment type="caution">
    <text evidence="13">The sequence shown here is derived from an EMBL/GenBank/DDBJ whole genome shotgun (WGS) entry which is preliminary data.</text>
</comment>
<feature type="transmembrane region" description="Helical" evidence="12">
    <location>
        <begin position="26"/>
        <end position="50"/>
    </location>
</feature>